<dbReference type="AlphaFoldDB" id="A0A4Y2CJC8"/>
<dbReference type="EMBL" id="BGPR01000198">
    <property type="protein sequence ID" value="GBM04036.1"/>
    <property type="molecule type" value="Genomic_DNA"/>
</dbReference>
<gene>
    <name evidence="1" type="ORF">AVEN_247917_1</name>
</gene>
<sequence length="122" mass="14194">MELNDSCGHFCVIPFKEKFDRYTPFRELNVVWLPEFSEHGDECCASDVTLMQVLYCRARRSSRWKIAAGSSSISGVQIQPSQLLQWMSNVGRGAILFEDDVLKALPLFDFWDYKIPQYFMIQ</sequence>
<evidence type="ECO:0000313" key="2">
    <source>
        <dbReference type="Proteomes" id="UP000499080"/>
    </source>
</evidence>
<organism evidence="1 2">
    <name type="scientific">Araneus ventricosus</name>
    <name type="common">Orbweaver spider</name>
    <name type="synonym">Epeira ventricosa</name>
    <dbReference type="NCBI Taxonomy" id="182803"/>
    <lineage>
        <taxon>Eukaryota</taxon>
        <taxon>Metazoa</taxon>
        <taxon>Ecdysozoa</taxon>
        <taxon>Arthropoda</taxon>
        <taxon>Chelicerata</taxon>
        <taxon>Arachnida</taxon>
        <taxon>Araneae</taxon>
        <taxon>Araneomorphae</taxon>
        <taxon>Entelegynae</taxon>
        <taxon>Araneoidea</taxon>
        <taxon>Araneidae</taxon>
        <taxon>Araneus</taxon>
    </lineage>
</organism>
<comment type="caution">
    <text evidence="1">The sequence shown here is derived from an EMBL/GenBank/DDBJ whole genome shotgun (WGS) entry which is preliminary data.</text>
</comment>
<evidence type="ECO:0000313" key="1">
    <source>
        <dbReference type="EMBL" id="GBM04036.1"/>
    </source>
</evidence>
<name>A0A4Y2CJC8_ARAVE</name>
<proteinExistence type="predicted"/>
<keyword evidence="2" id="KW-1185">Reference proteome</keyword>
<protein>
    <submittedName>
        <fullName evidence="1">Uncharacterized protein</fullName>
    </submittedName>
</protein>
<accession>A0A4Y2CJC8</accession>
<reference evidence="1 2" key="1">
    <citation type="journal article" date="2019" name="Sci. Rep.">
        <title>Orb-weaving spider Araneus ventricosus genome elucidates the spidroin gene catalogue.</title>
        <authorList>
            <person name="Kono N."/>
            <person name="Nakamura H."/>
            <person name="Ohtoshi R."/>
            <person name="Moran D.A.P."/>
            <person name="Shinohara A."/>
            <person name="Yoshida Y."/>
            <person name="Fujiwara M."/>
            <person name="Mori M."/>
            <person name="Tomita M."/>
            <person name="Arakawa K."/>
        </authorList>
    </citation>
    <scope>NUCLEOTIDE SEQUENCE [LARGE SCALE GENOMIC DNA]</scope>
</reference>
<dbReference type="Proteomes" id="UP000499080">
    <property type="component" value="Unassembled WGS sequence"/>
</dbReference>